<reference evidence="2 3" key="1">
    <citation type="submission" date="2015-09" db="EMBL/GenBank/DDBJ databases">
        <title>Host preference determinants of Valsa canker pathogens revealed by comparative genomics.</title>
        <authorList>
            <person name="Yin Z."/>
            <person name="Huang L."/>
        </authorList>
    </citation>
    <scope>NUCLEOTIDE SEQUENCE [LARGE SCALE GENOMIC DNA]</scope>
    <source>
        <strain evidence="2 3">YSFL</strain>
    </source>
</reference>
<evidence type="ECO:0000313" key="3">
    <source>
        <dbReference type="Proteomes" id="UP000284375"/>
    </source>
</evidence>
<gene>
    <name evidence="2" type="ORF">VSDG_07929</name>
</gene>
<evidence type="ECO:0000313" key="2">
    <source>
        <dbReference type="EMBL" id="ROV91633.1"/>
    </source>
</evidence>
<feature type="compositionally biased region" description="Basic and acidic residues" evidence="1">
    <location>
        <begin position="301"/>
        <end position="316"/>
    </location>
</feature>
<sequence length="569" mass="61680">MGGPAAPLLSQASSHSPLDPVSGATLFEQERRRRDGLKERGNCLTGCRELDHEVLLGGFERGCVVGLSAEEEEVGLLIGLQAIANLFVARLRSGDGPGPRAMVITTLSMGALLPVVRHVFRAQLAVHGQLDVGFNGLLKQFLGRISISRVFDVDGLWEALGELDRLVSHDDGRESRDPPSSQKEGGARDEVEVNTDALAEDKDTGEEMLAPEVAAEPASSPLSDPPSSLPEEFEFEAALHAETPPPGQRMEIADSEDEEGLSSPLNPPEEPPRSSVEVAKAVGEAEPASEQFSAQQSPLGHKSDNERPGKQEEQTHPDIILITHISTLLSTLFRQREKDTAHQMLQLLSSHLRYLSRSPDHGGPLVMILNSTTSPSDTTTTNNDTSTTDRPQDPNQPPQPTEPGGAPTKASKPLDPTLRSIFNPPPLPVSGLNYAYDTPLSRRNKPSFGLVFTQLLDMHLLCTSVPKTRADAEALYASSPSRQVARRSAVEYGWVVEVLLDEIGVWEGGGGLVEVGEGGPRMRRSREQRWGAVDVRREDGGVRIVDAFEWREKVVPEIRLAGGFGGRRV</sequence>
<comment type="caution">
    <text evidence="2">The sequence shown here is derived from an EMBL/GenBank/DDBJ whole genome shotgun (WGS) entry which is preliminary data.</text>
</comment>
<feature type="region of interest" description="Disordered" evidence="1">
    <location>
        <begin position="1"/>
        <end position="22"/>
    </location>
</feature>
<dbReference type="OrthoDB" id="336321at2759"/>
<keyword evidence="3" id="KW-1185">Reference proteome</keyword>
<dbReference type="Proteomes" id="UP000284375">
    <property type="component" value="Unassembled WGS sequence"/>
</dbReference>
<dbReference type="InterPro" id="IPR027417">
    <property type="entry name" value="P-loop_NTPase"/>
</dbReference>
<feature type="region of interest" description="Disordered" evidence="1">
    <location>
        <begin position="242"/>
        <end position="318"/>
    </location>
</feature>
<feature type="compositionally biased region" description="Low complexity" evidence="1">
    <location>
        <begin position="370"/>
        <end position="389"/>
    </location>
</feature>
<dbReference type="AlphaFoldDB" id="A0A423VKU3"/>
<name>A0A423VKU3_CYTCH</name>
<proteinExistence type="predicted"/>
<accession>A0A423VKU3</accession>
<evidence type="ECO:0008006" key="4">
    <source>
        <dbReference type="Google" id="ProtNLM"/>
    </source>
</evidence>
<dbReference type="STRING" id="252740.A0A423VKU3"/>
<feature type="region of interest" description="Disordered" evidence="1">
    <location>
        <begin position="169"/>
        <end position="194"/>
    </location>
</feature>
<dbReference type="EMBL" id="LJZO01000042">
    <property type="protein sequence ID" value="ROV91633.1"/>
    <property type="molecule type" value="Genomic_DNA"/>
</dbReference>
<protein>
    <recommendedName>
        <fullName evidence="4">Fasciclin domain family protein</fullName>
    </recommendedName>
</protein>
<feature type="region of interest" description="Disordered" evidence="1">
    <location>
        <begin position="365"/>
        <end position="424"/>
    </location>
</feature>
<dbReference type="Gene3D" id="3.40.50.300">
    <property type="entry name" value="P-loop containing nucleotide triphosphate hydrolases"/>
    <property type="match status" value="1"/>
</dbReference>
<evidence type="ECO:0000256" key="1">
    <source>
        <dbReference type="SAM" id="MobiDB-lite"/>
    </source>
</evidence>
<organism evidence="2 3">
    <name type="scientific">Cytospora chrysosperma</name>
    <name type="common">Cytospora canker fungus</name>
    <name type="synonym">Sphaeria chrysosperma</name>
    <dbReference type="NCBI Taxonomy" id="252740"/>
    <lineage>
        <taxon>Eukaryota</taxon>
        <taxon>Fungi</taxon>
        <taxon>Dikarya</taxon>
        <taxon>Ascomycota</taxon>
        <taxon>Pezizomycotina</taxon>
        <taxon>Sordariomycetes</taxon>
        <taxon>Sordariomycetidae</taxon>
        <taxon>Diaporthales</taxon>
        <taxon>Cytosporaceae</taxon>
        <taxon>Cytospora</taxon>
    </lineage>
</organism>